<dbReference type="PANTHER" id="PTHR30363">
    <property type="entry name" value="HTH-TYPE TRANSCRIPTIONAL REGULATOR SRLR-RELATED"/>
    <property type="match status" value="1"/>
</dbReference>
<dbReference type="InterPro" id="IPR001034">
    <property type="entry name" value="DeoR_HTH"/>
</dbReference>
<gene>
    <name evidence="5" type="ORF">H7C18_05810</name>
</gene>
<dbReference type="Gene3D" id="1.10.10.10">
    <property type="entry name" value="Winged helix-like DNA-binding domain superfamily/Winged helix DNA-binding domain"/>
    <property type="match status" value="1"/>
</dbReference>
<dbReference type="SUPFAM" id="SSF100950">
    <property type="entry name" value="NagB/RpiA/CoA transferase-like"/>
    <property type="match status" value="1"/>
</dbReference>
<dbReference type="GO" id="GO:0003700">
    <property type="term" value="F:DNA-binding transcription factor activity"/>
    <property type="evidence" value="ECO:0007669"/>
    <property type="project" value="InterPro"/>
</dbReference>
<sequence length="273" mass="29840">MLAEERRQRILETLRAEGHVVAKELAERFDISIDSVRRDLTLMEEQGHLQKTYGGAVAPVPAPKTRALPKPEEERYGDGSPHQDAIAKRAASYIRSHDTVFIGGAGIHFGMLKHLPSDIPFTVVTNSIKIAEAIRKREFLTSYLIGGKLRAESAGSMIDVLAIEMIGKFAMDIVFMTGGGIGPAGVSTATPEGAAFARAAAQASRRRICLAPHEKLGHRQFVVSVPIDTIDILITDLAAPKNIIEQIERQRVQVVYADDNETMGSGDREMDSR</sequence>
<dbReference type="SUPFAM" id="SSF46785">
    <property type="entry name" value="Winged helix' DNA-binding domain"/>
    <property type="match status" value="1"/>
</dbReference>
<dbReference type="Pfam" id="PF00455">
    <property type="entry name" value="DeoRC"/>
    <property type="match status" value="1"/>
</dbReference>
<protein>
    <submittedName>
        <fullName evidence="5">DeoR/GlpR transcriptional regulator</fullName>
    </submittedName>
</protein>
<dbReference type="InterPro" id="IPR036390">
    <property type="entry name" value="WH_DNA-bd_sf"/>
</dbReference>
<dbReference type="PROSITE" id="PS51000">
    <property type="entry name" value="HTH_DEOR_2"/>
    <property type="match status" value="1"/>
</dbReference>
<evidence type="ECO:0000256" key="2">
    <source>
        <dbReference type="ARBA" id="ARBA00023163"/>
    </source>
</evidence>
<dbReference type="InterPro" id="IPR037171">
    <property type="entry name" value="NagB/RpiA_transferase-like"/>
</dbReference>
<dbReference type="InterPro" id="IPR050313">
    <property type="entry name" value="Carb_Metab_HTH_regulators"/>
</dbReference>
<feature type="domain" description="HTH deoR-type" evidence="4">
    <location>
        <begin position="3"/>
        <end position="58"/>
    </location>
</feature>
<evidence type="ECO:0000256" key="3">
    <source>
        <dbReference type="SAM" id="MobiDB-lite"/>
    </source>
</evidence>
<dbReference type="InterPro" id="IPR036388">
    <property type="entry name" value="WH-like_DNA-bd_sf"/>
</dbReference>
<evidence type="ECO:0000313" key="5">
    <source>
        <dbReference type="EMBL" id="MBB6730411.1"/>
    </source>
</evidence>
<comment type="caution">
    <text evidence="5">The sequence shown here is derived from an EMBL/GenBank/DDBJ whole genome shotgun (WGS) entry which is preliminary data.</text>
</comment>
<feature type="region of interest" description="Disordered" evidence="3">
    <location>
        <begin position="60"/>
        <end position="82"/>
    </location>
</feature>
<proteinExistence type="predicted"/>
<dbReference type="PANTHER" id="PTHR30363:SF51">
    <property type="entry name" value="HTH-TYPE TRANSCRIPTIONAL REPRESSOR GLCR"/>
    <property type="match status" value="1"/>
</dbReference>
<evidence type="ECO:0000313" key="6">
    <source>
        <dbReference type="Proteomes" id="UP000564644"/>
    </source>
</evidence>
<dbReference type="Proteomes" id="UP000564644">
    <property type="component" value="Unassembled WGS sequence"/>
</dbReference>
<dbReference type="PRINTS" id="PR00037">
    <property type="entry name" value="HTHLACR"/>
</dbReference>
<keyword evidence="1" id="KW-0805">Transcription regulation</keyword>
<keyword evidence="6" id="KW-1185">Reference proteome</keyword>
<accession>A0A7X0SI36</accession>
<organism evidence="5 6">
    <name type="scientific">Cohnella zeiphila</name>
    <dbReference type="NCBI Taxonomy" id="2761120"/>
    <lineage>
        <taxon>Bacteria</taxon>
        <taxon>Bacillati</taxon>
        <taxon>Bacillota</taxon>
        <taxon>Bacilli</taxon>
        <taxon>Bacillales</taxon>
        <taxon>Paenibacillaceae</taxon>
        <taxon>Cohnella</taxon>
    </lineage>
</organism>
<dbReference type="EMBL" id="JACJVO010000007">
    <property type="protein sequence ID" value="MBB6730411.1"/>
    <property type="molecule type" value="Genomic_DNA"/>
</dbReference>
<keyword evidence="2" id="KW-0804">Transcription</keyword>
<dbReference type="Pfam" id="PF08220">
    <property type="entry name" value="HTH_DeoR"/>
    <property type="match status" value="1"/>
</dbReference>
<dbReference type="SMART" id="SM00420">
    <property type="entry name" value="HTH_DEOR"/>
    <property type="match status" value="1"/>
</dbReference>
<dbReference type="InterPro" id="IPR014036">
    <property type="entry name" value="DeoR-like_C"/>
</dbReference>
<dbReference type="AlphaFoldDB" id="A0A7X0SI36"/>
<name>A0A7X0SI36_9BACL</name>
<evidence type="ECO:0000259" key="4">
    <source>
        <dbReference type="PROSITE" id="PS51000"/>
    </source>
</evidence>
<reference evidence="5 6" key="1">
    <citation type="submission" date="2020-08" db="EMBL/GenBank/DDBJ databases">
        <title>Cohnella phylogeny.</title>
        <authorList>
            <person name="Dunlap C."/>
        </authorList>
    </citation>
    <scope>NUCLEOTIDE SEQUENCE [LARGE SCALE GENOMIC DNA]</scope>
    <source>
        <strain evidence="5 6">CBP 2801</strain>
    </source>
</reference>
<dbReference type="SMART" id="SM01134">
    <property type="entry name" value="DeoRC"/>
    <property type="match status" value="1"/>
</dbReference>
<dbReference type="RefSeq" id="WP_185128081.1">
    <property type="nucleotide sequence ID" value="NZ_JACJVO010000007.1"/>
</dbReference>
<evidence type="ECO:0000256" key="1">
    <source>
        <dbReference type="ARBA" id="ARBA00023015"/>
    </source>
</evidence>